<comment type="caution">
    <text evidence="1">The sequence shown here is derived from an EMBL/GenBank/DDBJ whole genome shotgun (WGS) entry which is preliminary data.</text>
</comment>
<reference evidence="1 2" key="1">
    <citation type="submission" date="2020-08" db="EMBL/GenBank/DDBJ databases">
        <title>Genomic Encyclopedia of Type Strains, Phase III (KMG-III): the genomes of soil and plant-associated and newly described type strains.</title>
        <authorList>
            <person name="Whitman W."/>
        </authorList>
    </citation>
    <scope>NUCLEOTIDE SEQUENCE [LARGE SCALE GENOMIC DNA]</scope>
    <source>
        <strain evidence="1 2">CECT 7282</strain>
    </source>
</reference>
<gene>
    <name evidence="1" type="ORF">FHR94_003468</name>
</gene>
<keyword evidence="2" id="KW-1185">Reference proteome</keyword>
<dbReference type="GO" id="GO:0016740">
    <property type="term" value="F:transferase activity"/>
    <property type="evidence" value="ECO:0007669"/>
    <property type="project" value="UniProtKB-KW"/>
</dbReference>
<sequence>MASDLRQLLGKSHALREEIIAFVEIDQEVNIAIVVFLPSSDGTEYSYTMGTMGLGCAYDGVTLFMQLIE</sequence>
<dbReference type="AlphaFoldDB" id="A0A839VHW1"/>
<evidence type="ECO:0000313" key="1">
    <source>
        <dbReference type="EMBL" id="MBB3192184.1"/>
    </source>
</evidence>
<dbReference type="Proteomes" id="UP000547614">
    <property type="component" value="Unassembled WGS sequence"/>
</dbReference>
<organism evidence="1 2">
    <name type="scientific">Halomonas cerina</name>
    <dbReference type="NCBI Taxonomy" id="447424"/>
    <lineage>
        <taxon>Bacteria</taxon>
        <taxon>Pseudomonadati</taxon>
        <taxon>Pseudomonadota</taxon>
        <taxon>Gammaproteobacteria</taxon>
        <taxon>Oceanospirillales</taxon>
        <taxon>Halomonadaceae</taxon>
        <taxon>Halomonas</taxon>
    </lineage>
</organism>
<name>A0A839VHW1_9GAMM</name>
<accession>A0A839VHW1</accession>
<keyword evidence="1" id="KW-0808">Transferase</keyword>
<protein>
    <submittedName>
        <fullName evidence="1">Ornithine carbamoyltransferase</fullName>
    </submittedName>
</protein>
<evidence type="ECO:0000313" key="2">
    <source>
        <dbReference type="Proteomes" id="UP000547614"/>
    </source>
</evidence>
<proteinExistence type="predicted"/>
<dbReference type="EMBL" id="JACHXP010000023">
    <property type="protein sequence ID" value="MBB3192184.1"/>
    <property type="molecule type" value="Genomic_DNA"/>
</dbReference>